<dbReference type="InterPro" id="IPR000531">
    <property type="entry name" value="Beta-barrel_TonB"/>
</dbReference>
<evidence type="ECO:0000313" key="14">
    <source>
        <dbReference type="Proteomes" id="UP001145087"/>
    </source>
</evidence>
<gene>
    <name evidence="13" type="ORF">OU798_01160</name>
</gene>
<proteinExistence type="inferred from homology"/>
<reference evidence="13" key="1">
    <citation type="submission" date="2022-11" db="EMBL/GenBank/DDBJ databases">
        <title>Marilongibacter aestuarii gen. nov., sp. nov., isolated from tidal flat sediment.</title>
        <authorList>
            <person name="Jiayan W."/>
        </authorList>
    </citation>
    <scope>NUCLEOTIDE SEQUENCE</scope>
    <source>
        <strain evidence="13">Z1-6</strain>
    </source>
</reference>
<keyword evidence="2 8" id="KW-0813">Transport</keyword>
<dbReference type="InterPro" id="IPR008969">
    <property type="entry name" value="CarboxyPept-like_regulatory"/>
</dbReference>
<dbReference type="InterPro" id="IPR023996">
    <property type="entry name" value="TonB-dep_OMP_SusC/RagA"/>
</dbReference>
<sequence>MKKLLLLVVALCIGVSSTFAQTKQVSGKVTSSDDGLPIPGVSVAVKGTTNGTITDIEGNFSLTVPENETLVFSFVGMKTKEVAVTGALTYNVVLETESIGVGEVVVTAMGIKREKKALGYSVAEFSGEDFGDVGVTDATKALQGKVAGVQISAGSGAPGAATRVIVRGLSSITQSNQPLYVVDGVPINNSFMSGNATENSMNVNAKVDFGNAAADINPNDIETISVLKGAAASNLYGSRAANGVIMITTKRGAKGQDLRVDFSSASAFTDVGRLPYFQSKFGQGWSGTYDSKENGSWGPVMDGSDRLTGYIVDNSQQIAPFSYKKNGIRDVYEYGYSLNNTLAVSGGNNFIGWYVSAASSKNDGILPGDVDVLDRNTLSFKGNGGTDKTKFNFGMTYINRVQKTIPTGQGDDAGTGAVIYADILYQPVNHYLPDYRDYNYKFNNLDNYYNGYAQNPYFTLNETGAKADQNRVLANLNITQEILEGLDISFTGGLDTYSRFSKIHGAIAKVTPGSNNDGTINNVAGAVKEEARYHTQLNSDLVATYTNTTQLFGSDLKYNIILGNNINQRSFKRVNIISKGLVVPDYYNVGNISGSAEVYTNEYKRRLVGIFGQVGLEFNDYLFINLQARNDWSSTLPIGNNSFFYPGITMGLIFTDLLPENKTLSYGKLRVSYAFAGNDADPFMTTEIYRPSILRAGAFGNTNYPVGGIPAYEKYRRLGNPELKPEISKEFEIGTDLRFFSNRIGVDFAYYKKTTTDLIMLANIAASSGYREITSNLGQITNDGIELLLNLTPVKTKNFTWDLIYMFNKANMVLDELSEELGVSEYLINDAYETEFVAIPGEQLGMYRIPDYKYSPDGQIIVGDNGLPVEGDKIYVGSSVPDYNMSFTNTLSFKGFRFSFLIDYQEGGVMYSNTAGATFWSGNNEQSTVNDRRPYVIPNTVTEVKDNDGNVIDYLENTIAVVDNWHEYYSANVNKPIESTRIIPRTFIKLREISLSYRFSGALLDKTFLSSANVSLFGRNLFLWTPAKNSFVDPETTTWDNDIEGLFGEFNGAPGVRTYGLKLDLSF</sequence>
<evidence type="ECO:0000256" key="9">
    <source>
        <dbReference type="RuleBase" id="RU003357"/>
    </source>
</evidence>
<dbReference type="InterPro" id="IPR023997">
    <property type="entry name" value="TonB-dep_OMP_SusC/RagA_CS"/>
</dbReference>
<keyword evidence="7 8" id="KW-0998">Cell outer membrane</keyword>
<keyword evidence="10" id="KW-0732">Signal</keyword>
<dbReference type="AlphaFoldDB" id="A0A9X3F1Q1"/>
<dbReference type="NCBIfam" id="TIGR04056">
    <property type="entry name" value="OMP_RagA_SusC"/>
    <property type="match status" value="1"/>
</dbReference>
<evidence type="ECO:0000256" key="7">
    <source>
        <dbReference type="ARBA" id="ARBA00023237"/>
    </source>
</evidence>
<protein>
    <submittedName>
        <fullName evidence="13">SusC/RagA family TonB-linked outer membrane protein</fullName>
    </submittedName>
</protein>
<dbReference type="NCBIfam" id="TIGR04057">
    <property type="entry name" value="SusC_RagA_signa"/>
    <property type="match status" value="1"/>
</dbReference>
<name>A0A9X3F1Q1_9BACT</name>
<dbReference type="SUPFAM" id="SSF56935">
    <property type="entry name" value="Porins"/>
    <property type="match status" value="1"/>
</dbReference>
<feature type="domain" description="TonB-dependent receptor plug" evidence="12">
    <location>
        <begin position="116"/>
        <end position="244"/>
    </location>
</feature>
<comment type="similarity">
    <text evidence="8 9">Belongs to the TonB-dependent receptor family.</text>
</comment>
<organism evidence="13 14">
    <name type="scientific">Draconibacterium aestuarii</name>
    <dbReference type="NCBI Taxonomy" id="2998507"/>
    <lineage>
        <taxon>Bacteria</taxon>
        <taxon>Pseudomonadati</taxon>
        <taxon>Bacteroidota</taxon>
        <taxon>Bacteroidia</taxon>
        <taxon>Marinilabiliales</taxon>
        <taxon>Prolixibacteraceae</taxon>
        <taxon>Draconibacterium</taxon>
    </lineage>
</organism>
<dbReference type="GO" id="GO:0009279">
    <property type="term" value="C:cell outer membrane"/>
    <property type="evidence" value="ECO:0007669"/>
    <property type="project" value="UniProtKB-SubCell"/>
</dbReference>
<dbReference type="Gene3D" id="2.170.130.10">
    <property type="entry name" value="TonB-dependent receptor, plug domain"/>
    <property type="match status" value="1"/>
</dbReference>
<evidence type="ECO:0000256" key="10">
    <source>
        <dbReference type="SAM" id="SignalP"/>
    </source>
</evidence>
<dbReference type="FunFam" id="2.60.40.1120:FF:000003">
    <property type="entry name" value="Outer membrane protein Omp121"/>
    <property type="match status" value="1"/>
</dbReference>
<dbReference type="Gene3D" id="2.40.170.20">
    <property type="entry name" value="TonB-dependent receptor, beta-barrel domain"/>
    <property type="match status" value="1"/>
</dbReference>
<keyword evidence="3 8" id="KW-1134">Transmembrane beta strand</keyword>
<evidence type="ECO:0000259" key="11">
    <source>
        <dbReference type="Pfam" id="PF00593"/>
    </source>
</evidence>
<evidence type="ECO:0000256" key="6">
    <source>
        <dbReference type="ARBA" id="ARBA00023136"/>
    </source>
</evidence>
<feature type="domain" description="TonB-dependent receptor-like beta-barrel" evidence="11">
    <location>
        <begin position="432"/>
        <end position="919"/>
    </location>
</feature>
<dbReference type="Pfam" id="PF13715">
    <property type="entry name" value="CarbopepD_reg_2"/>
    <property type="match status" value="1"/>
</dbReference>
<dbReference type="PROSITE" id="PS52016">
    <property type="entry name" value="TONB_DEPENDENT_REC_3"/>
    <property type="match status" value="1"/>
</dbReference>
<keyword evidence="4 8" id="KW-0812">Transmembrane</keyword>
<dbReference type="RefSeq" id="WP_343331268.1">
    <property type="nucleotide sequence ID" value="NZ_JAPOHD010000003.1"/>
</dbReference>
<evidence type="ECO:0000256" key="3">
    <source>
        <dbReference type="ARBA" id="ARBA00022452"/>
    </source>
</evidence>
<dbReference type="InterPro" id="IPR036942">
    <property type="entry name" value="Beta-barrel_TonB_sf"/>
</dbReference>
<dbReference type="Pfam" id="PF07715">
    <property type="entry name" value="Plug"/>
    <property type="match status" value="1"/>
</dbReference>
<dbReference type="Proteomes" id="UP001145087">
    <property type="component" value="Unassembled WGS sequence"/>
</dbReference>
<evidence type="ECO:0000256" key="1">
    <source>
        <dbReference type="ARBA" id="ARBA00004571"/>
    </source>
</evidence>
<dbReference type="InterPro" id="IPR039426">
    <property type="entry name" value="TonB-dep_rcpt-like"/>
</dbReference>
<evidence type="ECO:0000313" key="13">
    <source>
        <dbReference type="EMBL" id="MCY1718929.1"/>
    </source>
</evidence>
<feature type="chain" id="PRO_5040801716" evidence="10">
    <location>
        <begin position="21"/>
        <end position="1067"/>
    </location>
</feature>
<evidence type="ECO:0000256" key="8">
    <source>
        <dbReference type="PROSITE-ProRule" id="PRU01360"/>
    </source>
</evidence>
<dbReference type="Pfam" id="PF00593">
    <property type="entry name" value="TonB_dep_Rec_b-barrel"/>
    <property type="match status" value="1"/>
</dbReference>
<evidence type="ECO:0000256" key="2">
    <source>
        <dbReference type="ARBA" id="ARBA00022448"/>
    </source>
</evidence>
<evidence type="ECO:0000256" key="4">
    <source>
        <dbReference type="ARBA" id="ARBA00022692"/>
    </source>
</evidence>
<dbReference type="InterPro" id="IPR012910">
    <property type="entry name" value="Plug_dom"/>
</dbReference>
<keyword evidence="14" id="KW-1185">Reference proteome</keyword>
<comment type="subcellular location">
    <subcellularLocation>
        <location evidence="1 8">Cell outer membrane</location>
        <topology evidence="1 8">Multi-pass membrane protein</topology>
    </subcellularLocation>
</comment>
<evidence type="ECO:0000256" key="5">
    <source>
        <dbReference type="ARBA" id="ARBA00023077"/>
    </source>
</evidence>
<keyword evidence="6 8" id="KW-0472">Membrane</keyword>
<comment type="caution">
    <text evidence="13">The sequence shown here is derived from an EMBL/GenBank/DDBJ whole genome shotgun (WGS) entry which is preliminary data.</text>
</comment>
<dbReference type="Gene3D" id="2.60.40.1120">
    <property type="entry name" value="Carboxypeptidase-like, regulatory domain"/>
    <property type="match status" value="1"/>
</dbReference>
<dbReference type="SUPFAM" id="SSF49464">
    <property type="entry name" value="Carboxypeptidase regulatory domain-like"/>
    <property type="match status" value="1"/>
</dbReference>
<feature type="signal peptide" evidence="10">
    <location>
        <begin position="1"/>
        <end position="20"/>
    </location>
</feature>
<dbReference type="EMBL" id="JAPOHD010000003">
    <property type="protein sequence ID" value="MCY1718929.1"/>
    <property type="molecule type" value="Genomic_DNA"/>
</dbReference>
<evidence type="ECO:0000259" key="12">
    <source>
        <dbReference type="Pfam" id="PF07715"/>
    </source>
</evidence>
<dbReference type="InterPro" id="IPR037066">
    <property type="entry name" value="Plug_dom_sf"/>
</dbReference>
<accession>A0A9X3F1Q1</accession>
<keyword evidence="5 9" id="KW-0798">TonB box</keyword>